<evidence type="ECO:0000256" key="1">
    <source>
        <dbReference type="SAM" id="MobiDB-lite"/>
    </source>
</evidence>
<dbReference type="Proteomes" id="UP001476247">
    <property type="component" value="Unassembled WGS sequence"/>
</dbReference>
<feature type="region of interest" description="Disordered" evidence="1">
    <location>
        <begin position="84"/>
        <end position="118"/>
    </location>
</feature>
<reference evidence="2 3" key="1">
    <citation type="submission" date="2024-04" db="EMBL/GenBank/DDBJ databases">
        <title>genome sequences of Mucor flavus KT1a and Helicostylum pulchrum KT1b strains isolation_sourced from the surface of a dry-aged beef.</title>
        <authorList>
            <person name="Toyotome T."/>
            <person name="Hosono M."/>
            <person name="Torimaru M."/>
            <person name="Fukuda K."/>
            <person name="Mikami N."/>
        </authorList>
    </citation>
    <scope>NUCLEOTIDE SEQUENCE [LARGE SCALE GENOMIC DNA]</scope>
    <source>
        <strain evidence="2 3">KT1b</strain>
    </source>
</reference>
<name>A0ABP9XKY2_9FUNG</name>
<organism evidence="2 3">
    <name type="scientific">Helicostylum pulchrum</name>
    <dbReference type="NCBI Taxonomy" id="562976"/>
    <lineage>
        <taxon>Eukaryota</taxon>
        <taxon>Fungi</taxon>
        <taxon>Fungi incertae sedis</taxon>
        <taxon>Mucoromycota</taxon>
        <taxon>Mucoromycotina</taxon>
        <taxon>Mucoromycetes</taxon>
        <taxon>Mucorales</taxon>
        <taxon>Mucorineae</taxon>
        <taxon>Mucoraceae</taxon>
        <taxon>Helicostylum</taxon>
    </lineage>
</organism>
<evidence type="ECO:0000313" key="2">
    <source>
        <dbReference type="EMBL" id="GAA5795416.1"/>
    </source>
</evidence>
<feature type="compositionally biased region" description="Acidic residues" evidence="1">
    <location>
        <begin position="101"/>
        <end position="115"/>
    </location>
</feature>
<comment type="caution">
    <text evidence="2">The sequence shown here is derived from an EMBL/GenBank/DDBJ whole genome shotgun (WGS) entry which is preliminary data.</text>
</comment>
<gene>
    <name evidence="2" type="ORF">HPULCUR_000773</name>
</gene>
<protein>
    <recommendedName>
        <fullName evidence="4">SWIM-type domain-containing protein</fullName>
    </recommendedName>
</protein>
<accession>A0ABP9XKY2</accession>
<evidence type="ECO:0000313" key="3">
    <source>
        <dbReference type="Proteomes" id="UP001476247"/>
    </source>
</evidence>
<proteinExistence type="predicted"/>
<keyword evidence="3" id="KW-1185">Reference proteome</keyword>
<sequence>MGIFYEDGRGGIVDESGNEAAAFVINPSFRLTNLTNLRQYHIRYWLEWLKNTHGYQPKSAMIDNSNTEIAAVNNTYNQVIINSVSEDEDADPNAGVVTNDSDIEDDSDDDDDSDDEVHQSIEDEDVTYNSNLIPKTTQPKKTVQRKAKRDEALEMLTNLMGTPTKTDFNLRWCDFKMWASENASEWESNELLRYMKDSYYHKKRKWCMAYRKDLVLSDMMQDHLQIIADLKNRVTTKAEKERMAKANAFNEEEAAGMITIEEGGNIKVASFTKDDIFYDIIVSQEKKEMMSCSCSDQQQSGACYKHMYLFLLDSRAAAAVAIDETTKELDGINAERALAEAMEGLKQAQDLLNSFMAGATQRQFSDRSVPHINRARTDIVNAVSVLKGWQFNPTGAEQNQRRF</sequence>
<dbReference type="EMBL" id="BAABUJ010000004">
    <property type="protein sequence ID" value="GAA5795416.1"/>
    <property type="molecule type" value="Genomic_DNA"/>
</dbReference>
<evidence type="ECO:0008006" key="4">
    <source>
        <dbReference type="Google" id="ProtNLM"/>
    </source>
</evidence>